<dbReference type="PANTHER" id="PTHR15314">
    <property type="entry name" value="RIBONUCLEASE P PROTEIN SUBUNIT P20"/>
    <property type="match status" value="1"/>
</dbReference>
<dbReference type="SUPFAM" id="SSF82704">
    <property type="entry name" value="AlbA-like"/>
    <property type="match status" value="1"/>
</dbReference>
<comment type="function">
    <text evidence="4">Component of ribonuclease P, a ribonucleoprotein complex that generates mature tRNA molecules by cleaving their 5'-ends. Also a component of the MRP ribonuclease complex, which cleaves pre-rRNA sequences.</text>
</comment>
<dbReference type="GO" id="GO:0005655">
    <property type="term" value="C:nucleolar ribonuclease P complex"/>
    <property type="evidence" value="ECO:0007669"/>
    <property type="project" value="InterPro"/>
</dbReference>
<dbReference type="Gene3D" id="3.30.110.20">
    <property type="entry name" value="Alba-like domain"/>
    <property type="match status" value="1"/>
</dbReference>
<accession>A0A1Y2BY00</accession>
<dbReference type="Pfam" id="PF12328">
    <property type="entry name" value="Rpp20"/>
    <property type="match status" value="1"/>
</dbReference>
<comment type="subcellular location">
    <subcellularLocation>
        <location evidence="1 4">Nucleus</location>
        <location evidence="1 4">Nucleolus</location>
    </subcellularLocation>
</comment>
<dbReference type="Proteomes" id="UP000193642">
    <property type="component" value="Unassembled WGS sequence"/>
</dbReference>
<dbReference type="GO" id="GO:0001682">
    <property type="term" value="P:tRNA 5'-leader removal"/>
    <property type="evidence" value="ECO:0007669"/>
    <property type="project" value="InterPro"/>
</dbReference>
<proteinExistence type="inferred from homology"/>
<dbReference type="PIRSF" id="PIRSF036572">
    <property type="entry name" value="RPP20"/>
    <property type="match status" value="1"/>
</dbReference>
<evidence type="ECO:0000256" key="1">
    <source>
        <dbReference type="ARBA" id="ARBA00004604"/>
    </source>
</evidence>
<keyword evidence="3 4" id="KW-0539">Nucleus</keyword>
<dbReference type="PANTHER" id="PTHR15314:SF1">
    <property type="entry name" value="RIBONUCLEASE P PROTEIN SUBUNIT P20"/>
    <property type="match status" value="1"/>
</dbReference>
<protein>
    <recommendedName>
        <fullName evidence="4">Ribonuclease P protein subunit p20</fullName>
        <shortName evidence="4">RNaseP protein p20</shortName>
    </recommendedName>
</protein>
<feature type="compositionally biased region" description="Polar residues" evidence="5">
    <location>
        <begin position="1"/>
        <end position="10"/>
    </location>
</feature>
<dbReference type="GO" id="GO:0006364">
    <property type="term" value="P:rRNA processing"/>
    <property type="evidence" value="ECO:0007669"/>
    <property type="project" value="UniProtKB-KW"/>
</dbReference>
<dbReference type="GO" id="GO:0003676">
    <property type="term" value="F:nucleic acid binding"/>
    <property type="evidence" value="ECO:0007669"/>
    <property type="project" value="InterPro"/>
</dbReference>
<keyword evidence="2 4" id="KW-0819">tRNA processing</keyword>
<evidence type="ECO:0000313" key="6">
    <source>
        <dbReference type="EMBL" id="ORY39544.1"/>
    </source>
</evidence>
<evidence type="ECO:0000313" key="7">
    <source>
        <dbReference type="Proteomes" id="UP000193642"/>
    </source>
</evidence>
<evidence type="ECO:0000256" key="3">
    <source>
        <dbReference type="ARBA" id="ARBA00023242"/>
    </source>
</evidence>
<evidence type="ECO:0000256" key="4">
    <source>
        <dbReference type="PIRNR" id="PIRNR036572"/>
    </source>
</evidence>
<feature type="region of interest" description="Disordered" evidence="5">
    <location>
        <begin position="1"/>
        <end position="22"/>
    </location>
</feature>
<dbReference type="GO" id="GO:0000172">
    <property type="term" value="C:ribonuclease MRP complex"/>
    <property type="evidence" value="ECO:0007669"/>
    <property type="project" value="InterPro"/>
</dbReference>
<reference evidence="6 7" key="1">
    <citation type="submission" date="2016-07" db="EMBL/GenBank/DDBJ databases">
        <title>Pervasive Adenine N6-methylation of Active Genes in Fungi.</title>
        <authorList>
            <consortium name="DOE Joint Genome Institute"/>
            <person name="Mondo S.J."/>
            <person name="Dannebaum R.O."/>
            <person name="Kuo R.C."/>
            <person name="Labutti K."/>
            <person name="Haridas S."/>
            <person name="Kuo A."/>
            <person name="Salamov A."/>
            <person name="Ahrendt S.R."/>
            <person name="Lipzen A."/>
            <person name="Sullivan W."/>
            <person name="Andreopoulos W.B."/>
            <person name="Clum A."/>
            <person name="Lindquist E."/>
            <person name="Daum C."/>
            <person name="Ramamoorthy G.K."/>
            <person name="Gryganskyi A."/>
            <person name="Culley D."/>
            <person name="Magnuson J.K."/>
            <person name="James T.Y."/>
            <person name="O'Malley M.A."/>
            <person name="Stajich J.E."/>
            <person name="Spatafora J.W."/>
            <person name="Visel A."/>
            <person name="Grigoriev I.V."/>
        </authorList>
    </citation>
    <scope>NUCLEOTIDE SEQUENCE [LARGE SCALE GENOMIC DNA]</scope>
    <source>
        <strain evidence="6 7">JEL800</strain>
    </source>
</reference>
<keyword evidence="4" id="KW-0698">rRNA processing</keyword>
<dbReference type="InterPro" id="IPR014612">
    <property type="entry name" value="Pop7/Rpp20"/>
</dbReference>
<keyword evidence="7" id="KW-1185">Reference proteome</keyword>
<dbReference type="InterPro" id="IPR036882">
    <property type="entry name" value="Alba-like_dom_sf"/>
</dbReference>
<sequence>MPQPKPTGTITKRAPQRKPTLESDVYVSRKSNFKALCKRCETLLKTQKVSHVMVHGLGAAVTKAVSIALAVKDSMPGIELHVTTSTVNLIDDVINEDDENADDQVNERKNSAIHIRITRTTKVEGALP</sequence>
<name>A0A1Y2BY00_9FUNG</name>
<gene>
    <name evidence="6" type="ORF">BCR33DRAFT_853325</name>
</gene>
<dbReference type="GO" id="GO:0004526">
    <property type="term" value="F:ribonuclease P activity"/>
    <property type="evidence" value="ECO:0007669"/>
    <property type="project" value="UniProtKB-UniRule"/>
</dbReference>
<organism evidence="6 7">
    <name type="scientific">Rhizoclosmatium globosum</name>
    <dbReference type="NCBI Taxonomy" id="329046"/>
    <lineage>
        <taxon>Eukaryota</taxon>
        <taxon>Fungi</taxon>
        <taxon>Fungi incertae sedis</taxon>
        <taxon>Chytridiomycota</taxon>
        <taxon>Chytridiomycota incertae sedis</taxon>
        <taxon>Chytridiomycetes</taxon>
        <taxon>Chytridiales</taxon>
        <taxon>Chytriomycetaceae</taxon>
        <taxon>Rhizoclosmatium</taxon>
    </lineage>
</organism>
<comment type="caution">
    <text evidence="6">The sequence shown here is derived from an EMBL/GenBank/DDBJ whole genome shotgun (WGS) entry which is preliminary data.</text>
</comment>
<evidence type="ECO:0000256" key="5">
    <source>
        <dbReference type="SAM" id="MobiDB-lite"/>
    </source>
</evidence>
<evidence type="ECO:0000256" key="2">
    <source>
        <dbReference type="ARBA" id="ARBA00022694"/>
    </source>
</evidence>
<dbReference type="STRING" id="329046.A0A1Y2BY00"/>
<comment type="similarity">
    <text evidence="4">Belongs to the histone-like Alba family.</text>
</comment>
<dbReference type="AlphaFoldDB" id="A0A1Y2BY00"/>
<dbReference type="EMBL" id="MCGO01000039">
    <property type="protein sequence ID" value="ORY39544.1"/>
    <property type="molecule type" value="Genomic_DNA"/>
</dbReference>
<dbReference type="OrthoDB" id="416729at2759"/>